<dbReference type="GO" id="GO:0005576">
    <property type="term" value="C:extracellular region"/>
    <property type="evidence" value="ECO:0007669"/>
    <property type="project" value="UniProtKB-SubCell"/>
</dbReference>
<comment type="catalytic activity">
    <reaction evidence="8">
        <text>a 1,2-diacyl-sn-glycero-3-phosphocholine + H2O = a 1-acyl-sn-glycero-3-phosphocholine + a fatty acid + H(+)</text>
        <dbReference type="Rhea" id="RHEA:15801"/>
        <dbReference type="ChEBI" id="CHEBI:15377"/>
        <dbReference type="ChEBI" id="CHEBI:15378"/>
        <dbReference type="ChEBI" id="CHEBI:28868"/>
        <dbReference type="ChEBI" id="CHEBI:57643"/>
        <dbReference type="ChEBI" id="CHEBI:58168"/>
        <dbReference type="EC" id="3.1.1.4"/>
    </reaction>
</comment>
<keyword evidence="8" id="KW-0378">Hydrolase</keyword>
<accession>A0A9J7MLZ6</accession>
<dbReference type="SUPFAM" id="SSF48619">
    <property type="entry name" value="Phospholipase A2, PLA2"/>
    <property type="match status" value="1"/>
</dbReference>
<feature type="disulfide bond" evidence="6">
    <location>
        <begin position="107"/>
        <end position="119"/>
    </location>
</feature>
<evidence type="ECO:0000313" key="10">
    <source>
        <dbReference type="Proteomes" id="UP000001554"/>
    </source>
</evidence>
<dbReference type="EC" id="3.1.1.4" evidence="8"/>
<protein>
    <recommendedName>
        <fullName evidence="8">Phospholipase A2</fullName>
        <ecNumber evidence="8">3.1.1.4</ecNumber>
    </recommendedName>
</protein>
<dbReference type="CDD" id="cd00125">
    <property type="entry name" value="PLA2c"/>
    <property type="match status" value="1"/>
</dbReference>
<gene>
    <name evidence="11" type="primary">LOC118413000</name>
</gene>
<dbReference type="OrthoDB" id="5841574at2759"/>
<comment type="similarity">
    <text evidence="7">Belongs to the phospholipase A2 family.</text>
</comment>
<evidence type="ECO:0000313" key="11">
    <source>
        <dbReference type="RefSeq" id="XP_035671991.1"/>
    </source>
</evidence>
<dbReference type="GO" id="GO:0050482">
    <property type="term" value="P:arachidonate secretion"/>
    <property type="evidence" value="ECO:0007669"/>
    <property type="project" value="InterPro"/>
</dbReference>
<dbReference type="InterPro" id="IPR036444">
    <property type="entry name" value="PLipase_A2_dom_sf"/>
</dbReference>
<dbReference type="GeneID" id="118413000"/>
<dbReference type="InterPro" id="IPR001211">
    <property type="entry name" value="PLA2"/>
</dbReference>
<dbReference type="GO" id="GO:0046470">
    <property type="term" value="P:phosphatidylcholine metabolic process"/>
    <property type="evidence" value="ECO:0000318"/>
    <property type="project" value="GO_Central"/>
</dbReference>
<feature type="signal peptide" evidence="8">
    <location>
        <begin position="1"/>
        <end position="18"/>
    </location>
</feature>
<evidence type="ECO:0000256" key="8">
    <source>
        <dbReference type="RuleBase" id="RU361236"/>
    </source>
</evidence>
<keyword evidence="2 8" id="KW-0964">Secreted</keyword>
<sequence>MWSSLLVFSAVIARPALTQESTDVLGDNTRPAQEKNLLQFAKMIWTVTGRNPLDYNNYGCYCGHGGAGTPVDDIDRCCQAHDRCYDTVDYPKFTTYTFTAARGTVTCLDAVGCNERAVCECDRDAVLCLNRYAYTGKKTCVQTTTPTSPTIYPPEPTTTYLTTPPGPTPVGCDFDGQFYPPGTTIQDNPGCFGHVIICDEDGELRHGDYFGHGCCEHDGQYYEDGETIITADGVFCYCEGSDTDEAAPMICGGKGFL</sequence>
<dbReference type="Proteomes" id="UP000001554">
    <property type="component" value="Chromosome 4"/>
</dbReference>
<dbReference type="Pfam" id="PF00068">
    <property type="entry name" value="Phospholip_A2_1"/>
    <property type="match status" value="1"/>
</dbReference>
<feature type="domain" description="Phospholipase A2-like central" evidence="9">
    <location>
        <begin position="36"/>
        <end position="148"/>
    </location>
</feature>
<reference evidence="11" key="2">
    <citation type="submission" date="2025-08" db="UniProtKB">
        <authorList>
            <consortium name="RefSeq"/>
        </authorList>
    </citation>
    <scope>IDENTIFICATION</scope>
    <source>
        <strain evidence="11">S238N-H82</strain>
        <tissue evidence="11">Testes</tissue>
    </source>
</reference>
<dbReference type="PANTHER" id="PTHR11716">
    <property type="entry name" value="PHOSPHOLIPASE A2 FAMILY MEMBER"/>
    <property type="match status" value="1"/>
</dbReference>
<keyword evidence="3 6" id="KW-1015">Disulfide bond</keyword>
<dbReference type="PROSITE" id="PS00118">
    <property type="entry name" value="PA2_HIS"/>
    <property type="match status" value="1"/>
</dbReference>
<evidence type="ECO:0000256" key="2">
    <source>
        <dbReference type="ARBA" id="ARBA00022525"/>
    </source>
</evidence>
<feature type="binding site" evidence="5">
    <location>
        <position position="63"/>
    </location>
    <ligand>
        <name>Ca(2+)</name>
        <dbReference type="ChEBI" id="CHEBI:29108"/>
    </ligand>
</feature>
<dbReference type="GO" id="GO:0005543">
    <property type="term" value="F:phospholipid binding"/>
    <property type="evidence" value="ECO:0000318"/>
    <property type="project" value="GO_Central"/>
</dbReference>
<evidence type="ECO:0000256" key="5">
    <source>
        <dbReference type="PIRSR" id="PIRSR601211-2"/>
    </source>
</evidence>
<dbReference type="InterPro" id="IPR033112">
    <property type="entry name" value="PLA2_Asp_AS"/>
</dbReference>
<proteinExistence type="inferred from homology"/>
<dbReference type="PRINTS" id="PR00389">
    <property type="entry name" value="PHPHLIPASEA2"/>
</dbReference>
<dbReference type="GO" id="GO:0016042">
    <property type="term" value="P:lipid catabolic process"/>
    <property type="evidence" value="ECO:0007669"/>
    <property type="project" value="InterPro"/>
</dbReference>
<comment type="cofactor">
    <cofactor evidence="5">
        <name>Ca(2+)</name>
        <dbReference type="ChEBI" id="CHEBI:29108"/>
    </cofactor>
    <text evidence="5">Binds 1 Ca(2+) ion per subunit.</text>
</comment>
<keyword evidence="8" id="KW-0732">Signal</keyword>
<keyword evidence="5" id="KW-0479">Metal-binding</keyword>
<dbReference type="GO" id="GO:0005509">
    <property type="term" value="F:calcium ion binding"/>
    <property type="evidence" value="ECO:0000318"/>
    <property type="project" value="GO_Central"/>
</dbReference>
<dbReference type="AlphaFoldDB" id="A0A9J7MLZ6"/>
<name>A0A9J7MLZ6_BRAFL</name>
<feature type="disulfide bond" evidence="6">
    <location>
        <begin position="62"/>
        <end position="78"/>
    </location>
</feature>
<organism evidence="10 11">
    <name type="scientific">Branchiostoma floridae</name>
    <name type="common">Florida lancelet</name>
    <name type="synonym">Amphioxus</name>
    <dbReference type="NCBI Taxonomy" id="7739"/>
    <lineage>
        <taxon>Eukaryota</taxon>
        <taxon>Metazoa</taxon>
        <taxon>Chordata</taxon>
        <taxon>Cephalochordata</taxon>
        <taxon>Leptocardii</taxon>
        <taxon>Amphioxiformes</taxon>
        <taxon>Branchiostomatidae</taxon>
        <taxon>Branchiostoma</taxon>
    </lineage>
</organism>
<evidence type="ECO:0000256" key="1">
    <source>
        <dbReference type="ARBA" id="ARBA00004613"/>
    </source>
</evidence>
<keyword evidence="8" id="KW-0443">Lipid metabolism</keyword>
<dbReference type="Gene3D" id="1.20.90.10">
    <property type="entry name" value="Phospholipase A2 domain"/>
    <property type="match status" value="1"/>
</dbReference>
<dbReference type="RefSeq" id="XP_035671991.1">
    <property type="nucleotide sequence ID" value="XM_035816098.1"/>
</dbReference>
<dbReference type="InterPro" id="IPR033113">
    <property type="entry name" value="PLA2_histidine"/>
</dbReference>
<evidence type="ECO:0000256" key="7">
    <source>
        <dbReference type="RuleBase" id="RU003654"/>
    </source>
</evidence>
<dbReference type="PANTHER" id="PTHR11716:SF100">
    <property type="entry name" value="PHOSPHOLIPASE A2"/>
    <property type="match status" value="1"/>
</dbReference>
<feature type="binding site" evidence="5">
    <location>
        <position position="61"/>
    </location>
    <ligand>
        <name>Ca(2+)</name>
        <dbReference type="ChEBI" id="CHEBI:29108"/>
    </ligand>
</feature>
<dbReference type="GO" id="GO:0047498">
    <property type="term" value="F:calcium-dependent phospholipase A2 activity"/>
    <property type="evidence" value="ECO:0000318"/>
    <property type="project" value="GO_Central"/>
</dbReference>
<dbReference type="GO" id="GO:0046471">
    <property type="term" value="P:phosphatidylglycerol metabolic process"/>
    <property type="evidence" value="ECO:0000318"/>
    <property type="project" value="GO_Central"/>
</dbReference>
<reference evidence="10" key="1">
    <citation type="journal article" date="2020" name="Nat. Ecol. Evol.">
        <title>Deeply conserved synteny resolves early events in vertebrate evolution.</title>
        <authorList>
            <person name="Simakov O."/>
            <person name="Marletaz F."/>
            <person name="Yue J.X."/>
            <person name="O'Connell B."/>
            <person name="Jenkins J."/>
            <person name="Brandt A."/>
            <person name="Calef R."/>
            <person name="Tung C.H."/>
            <person name="Huang T.K."/>
            <person name="Schmutz J."/>
            <person name="Satoh N."/>
            <person name="Yu J.K."/>
            <person name="Putnam N.H."/>
            <person name="Green R.E."/>
            <person name="Rokhsar D.S."/>
        </authorList>
    </citation>
    <scope>NUCLEOTIDE SEQUENCE [LARGE SCALE GENOMIC DNA]</scope>
    <source>
        <strain evidence="10">S238N-H82</strain>
    </source>
</reference>
<evidence type="ECO:0000259" key="9">
    <source>
        <dbReference type="SMART" id="SM00085"/>
    </source>
</evidence>
<feature type="active site" evidence="4">
    <location>
        <position position="122"/>
    </location>
</feature>
<keyword evidence="10" id="KW-1185">Reference proteome</keyword>
<feature type="binding site" evidence="5">
    <location>
        <position position="82"/>
    </location>
    <ligand>
        <name>Ca(2+)</name>
        <dbReference type="ChEBI" id="CHEBI:29108"/>
    </ligand>
</feature>
<feature type="active site" evidence="4">
    <location>
        <position position="81"/>
    </location>
</feature>
<comment type="subcellular location">
    <subcellularLocation>
        <location evidence="1 8">Secreted</location>
    </subcellularLocation>
</comment>
<keyword evidence="5 8" id="KW-0106">Calcium</keyword>
<feature type="disulfide bond" evidence="6">
    <location>
        <begin position="84"/>
        <end position="121"/>
    </location>
</feature>
<feature type="chain" id="PRO_5039963586" description="Phospholipase A2" evidence="8">
    <location>
        <begin position="19"/>
        <end position="257"/>
    </location>
</feature>
<evidence type="ECO:0000256" key="3">
    <source>
        <dbReference type="ARBA" id="ARBA00023157"/>
    </source>
</evidence>
<dbReference type="KEGG" id="bfo:118413000"/>
<evidence type="ECO:0000256" key="6">
    <source>
        <dbReference type="PIRSR" id="PIRSR601211-3"/>
    </source>
</evidence>
<feature type="disulfide bond" evidence="6">
    <location>
        <begin position="77"/>
        <end position="128"/>
    </location>
</feature>
<evidence type="ECO:0000256" key="4">
    <source>
        <dbReference type="PIRSR" id="PIRSR601211-1"/>
    </source>
</evidence>
<feature type="binding site" evidence="5">
    <location>
        <position position="65"/>
    </location>
    <ligand>
        <name>Ca(2+)</name>
        <dbReference type="ChEBI" id="CHEBI:29108"/>
    </ligand>
</feature>
<dbReference type="InterPro" id="IPR016090">
    <property type="entry name" value="PLA2-like_dom"/>
</dbReference>
<dbReference type="PROSITE" id="PS00119">
    <property type="entry name" value="PA2_ASP"/>
    <property type="match status" value="1"/>
</dbReference>
<dbReference type="SMART" id="SM00085">
    <property type="entry name" value="PA2c"/>
    <property type="match status" value="1"/>
</dbReference>